<feature type="chain" id="PRO_5042090268" evidence="1">
    <location>
        <begin position="32"/>
        <end position="554"/>
    </location>
</feature>
<dbReference type="InterPro" id="IPR012341">
    <property type="entry name" value="6hp_glycosidase-like_sf"/>
</dbReference>
<gene>
    <name evidence="2" type="ORF">B0T22DRAFT_386903</name>
</gene>
<name>A0AAE1C8M5_9PEZI</name>
<keyword evidence="1" id="KW-0732">Signal</keyword>
<sequence length="554" mass="58815">MQPTNNSRKGDLAVRVCPSLLLLASMALVLASPSGASDACPSYSSYAQTRHGPFSPGKYALSSQRPAPACRTFNSSRLESVLASASDAIADPDLARLFTNTYPNTLDTAIKWHGTAHNNSAEELTFLITGDINAMWLRDSANQLHSYLPLLTPSSSNDSLASLYRGAINLQARNILTAPFCNAFQPPPESGLAPAINSAAAADTVVPAYDPAVVFECKYELDSLAAFLHLSAAYYNATGDGAFFAAFQWADAVRAVLATARAMMTSTYAPADGAVLPSPYRFSRMTTRATETLANDGAGSPVGSGTGLIRSAFRPSDDATLFQLLVPANMMFVTGLERTAGIMDEVEKAGGGSAGTAAEMRELAHGVRAAVDRFGVVHVPMAAGSDGLTETIYAYEVDGFGSAAVMDDANIPSLLAAPMFGFVSATDPLYQRTRARILDAQVRPNGTVDVNGNPYFMRGSVLNAVGGPHVGPGMAWPMASIVRILTSDDDGEIFAVLREILGSTDGLGLIHESVNASDASRWTRQWFSWANGLFGEMILDLLDRKPDILKQNFQ</sequence>
<keyword evidence="3" id="KW-1185">Reference proteome</keyword>
<feature type="signal peptide" evidence="1">
    <location>
        <begin position="1"/>
        <end position="31"/>
    </location>
</feature>
<dbReference type="GO" id="GO:0003824">
    <property type="term" value="F:catalytic activity"/>
    <property type="evidence" value="ECO:0007669"/>
    <property type="project" value="UniProtKB-ARBA"/>
</dbReference>
<dbReference type="InterPro" id="IPR008928">
    <property type="entry name" value="6-hairpin_glycosidase_sf"/>
</dbReference>
<dbReference type="InterPro" id="IPR008313">
    <property type="entry name" value="GH125"/>
</dbReference>
<dbReference type="EMBL" id="JAULSO010000005">
    <property type="protein sequence ID" value="KAK3682951.1"/>
    <property type="molecule type" value="Genomic_DNA"/>
</dbReference>
<dbReference type="Pfam" id="PF06824">
    <property type="entry name" value="Glyco_hydro_125"/>
    <property type="match status" value="1"/>
</dbReference>
<dbReference type="PIRSF" id="PIRSF028846">
    <property type="entry name" value="UCP028846"/>
    <property type="match status" value="1"/>
</dbReference>
<reference evidence="2" key="2">
    <citation type="submission" date="2023-06" db="EMBL/GenBank/DDBJ databases">
        <authorList>
            <consortium name="Lawrence Berkeley National Laboratory"/>
            <person name="Haridas S."/>
            <person name="Hensen N."/>
            <person name="Bonometti L."/>
            <person name="Westerberg I."/>
            <person name="Brannstrom I.O."/>
            <person name="Guillou S."/>
            <person name="Cros-Aarteil S."/>
            <person name="Calhoun S."/>
            <person name="Kuo A."/>
            <person name="Mondo S."/>
            <person name="Pangilinan J."/>
            <person name="Riley R."/>
            <person name="Labutti K."/>
            <person name="Andreopoulos B."/>
            <person name="Lipzen A."/>
            <person name="Chen C."/>
            <person name="Yanf M."/>
            <person name="Daum C."/>
            <person name="Ng V."/>
            <person name="Clum A."/>
            <person name="Steindorff A."/>
            <person name="Ohm R."/>
            <person name="Martin F."/>
            <person name="Silar P."/>
            <person name="Natvig D."/>
            <person name="Lalanne C."/>
            <person name="Gautier V."/>
            <person name="Ament-Velasquez S.L."/>
            <person name="Kruys A."/>
            <person name="Hutchinson M.I."/>
            <person name="Powell A.J."/>
            <person name="Barry K."/>
            <person name="Miller A.N."/>
            <person name="Grigoriev I.V."/>
            <person name="Debuchy R."/>
            <person name="Gladieux P."/>
            <person name="Thoren M.H."/>
            <person name="Johannesson H."/>
        </authorList>
    </citation>
    <scope>NUCLEOTIDE SEQUENCE</scope>
    <source>
        <strain evidence="2">CBS 314.62</strain>
    </source>
</reference>
<protein>
    <submittedName>
        <fullName evidence="2">Uncharacterized protein</fullName>
    </submittedName>
</protein>
<dbReference type="SMART" id="SM01149">
    <property type="entry name" value="DUF1237"/>
    <property type="match status" value="1"/>
</dbReference>
<comment type="caution">
    <text evidence="2">The sequence shown here is derived from an EMBL/GenBank/DDBJ whole genome shotgun (WGS) entry which is preliminary data.</text>
</comment>
<organism evidence="2 3">
    <name type="scientific">Podospora appendiculata</name>
    <dbReference type="NCBI Taxonomy" id="314037"/>
    <lineage>
        <taxon>Eukaryota</taxon>
        <taxon>Fungi</taxon>
        <taxon>Dikarya</taxon>
        <taxon>Ascomycota</taxon>
        <taxon>Pezizomycotina</taxon>
        <taxon>Sordariomycetes</taxon>
        <taxon>Sordariomycetidae</taxon>
        <taxon>Sordariales</taxon>
        <taxon>Podosporaceae</taxon>
        <taxon>Podospora</taxon>
    </lineage>
</organism>
<dbReference type="PANTHER" id="PTHR31047">
    <property type="entry name" value="MEIOTICALLY UP-REGULATED GENE 157 PROTEIN"/>
    <property type="match status" value="1"/>
</dbReference>
<reference evidence="2" key="1">
    <citation type="journal article" date="2023" name="Mol. Phylogenet. Evol.">
        <title>Genome-scale phylogeny and comparative genomics of the fungal order Sordariales.</title>
        <authorList>
            <person name="Hensen N."/>
            <person name="Bonometti L."/>
            <person name="Westerberg I."/>
            <person name="Brannstrom I.O."/>
            <person name="Guillou S."/>
            <person name="Cros-Aarteil S."/>
            <person name="Calhoun S."/>
            <person name="Haridas S."/>
            <person name="Kuo A."/>
            <person name="Mondo S."/>
            <person name="Pangilinan J."/>
            <person name="Riley R."/>
            <person name="LaButti K."/>
            <person name="Andreopoulos B."/>
            <person name="Lipzen A."/>
            <person name="Chen C."/>
            <person name="Yan M."/>
            <person name="Daum C."/>
            <person name="Ng V."/>
            <person name="Clum A."/>
            <person name="Steindorff A."/>
            <person name="Ohm R.A."/>
            <person name="Martin F."/>
            <person name="Silar P."/>
            <person name="Natvig D.O."/>
            <person name="Lalanne C."/>
            <person name="Gautier V."/>
            <person name="Ament-Velasquez S.L."/>
            <person name="Kruys A."/>
            <person name="Hutchinson M.I."/>
            <person name="Powell A.J."/>
            <person name="Barry K."/>
            <person name="Miller A.N."/>
            <person name="Grigoriev I.V."/>
            <person name="Debuchy R."/>
            <person name="Gladieux P."/>
            <person name="Hiltunen Thoren M."/>
            <person name="Johannesson H."/>
        </authorList>
    </citation>
    <scope>NUCLEOTIDE SEQUENCE</scope>
    <source>
        <strain evidence="2">CBS 314.62</strain>
    </source>
</reference>
<evidence type="ECO:0000256" key="1">
    <source>
        <dbReference type="SAM" id="SignalP"/>
    </source>
</evidence>
<dbReference type="PANTHER" id="PTHR31047:SF1">
    <property type="entry name" value="DUF1237 DOMAIN-CONTAINING PROTEIN"/>
    <property type="match status" value="1"/>
</dbReference>
<dbReference type="Proteomes" id="UP001270362">
    <property type="component" value="Unassembled WGS sequence"/>
</dbReference>
<dbReference type="GO" id="GO:0005975">
    <property type="term" value="P:carbohydrate metabolic process"/>
    <property type="evidence" value="ECO:0007669"/>
    <property type="project" value="InterPro"/>
</dbReference>
<dbReference type="AlphaFoldDB" id="A0AAE1C8M5"/>
<accession>A0AAE1C8M5</accession>
<dbReference type="Gene3D" id="1.50.10.10">
    <property type="match status" value="1"/>
</dbReference>
<dbReference type="SUPFAM" id="SSF48208">
    <property type="entry name" value="Six-hairpin glycosidases"/>
    <property type="match status" value="1"/>
</dbReference>
<evidence type="ECO:0000313" key="3">
    <source>
        <dbReference type="Proteomes" id="UP001270362"/>
    </source>
</evidence>
<proteinExistence type="predicted"/>
<evidence type="ECO:0000313" key="2">
    <source>
        <dbReference type="EMBL" id="KAK3682951.1"/>
    </source>
</evidence>